<dbReference type="PANTHER" id="PTHR43575:SF1">
    <property type="entry name" value="PROTEIN ABCI7, CHLOROPLASTIC"/>
    <property type="match status" value="1"/>
</dbReference>
<dbReference type="SUPFAM" id="SSF101960">
    <property type="entry name" value="Stabilizer of iron transporter SufD"/>
    <property type="match status" value="1"/>
</dbReference>
<evidence type="ECO:0000313" key="2">
    <source>
        <dbReference type="EMBL" id="MFD1430494.1"/>
    </source>
</evidence>
<keyword evidence="3" id="KW-1185">Reference proteome</keyword>
<reference evidence="3" key="1">
    <citation type="journal article" date="2019" name="Int. J. Syst. Evol. Microbiol.">
        <title>The Global Catalogue of Microorganisms (GCM) 10K type strain sequencing project: providing services to taxonomists for standard genome sequencing and annotation.</title>
        <authorList>
            <consortium name="The Broad Institute Genomics Platform"/>
            <consortium name="The Broad Institute Genome Sequencing Center for Infectious Disease"/>
            <person name="Wu L."/>
            <person name="Ma J."/>
        </authorList>
    </citation>
    <scope>NUCLEOTIDE SEQUENCE [LARGE SCALE GENOMIC DNA]</scope>
    <source>
        <strain evidence="3">CCM 8980</strain>
    </source>
</reference>
<name>A0ABW4CK98_9LACO</name>
<dbReference type="EMBL" id="JBHTOC010000013">
    <property type="protein sequence ID" value="MFD1430494.1"/>
    <property type="molecule type" value="Genomic_DNA"/>
</dbReference>
<dbReference type="RefSeq" id="WP_203627457.1">
    <property type="nucleotide sequence ID" value="NZ_BOLQ01000013.1"/>
</dbReference>
<sequence>MPETLTLPNTPKIHLARYLAQGKDDTPCAPADVVAPTAVAVAHPHRLTQKPVNGLDSWLLAAPQQVTTIDVPAGFHADTPIVLRGPATGGGVIQIHVGEDAHVVLQERWQADGDVLGVGVWLSADAGATVDWLTYDAFIAPVAVVQRTVDLGAGTTLNWTIAGFSHNSGASLATVNLNGLGAHATINVGVLASGRQHVGYVTAVTNQAQKTVGHINQHGVITDKAHLIFNGIGHIVKSARGSDAQQENRVLMLNQDARGDANPILLIDENDVTAGHAASVTRVDARQMYYLMSRGLQEALAKRLVIRGFLEAGLGEIADSELKQELFDTIDETLVNADA</sequence>
<gene>
    <name evidence="2" type="ORF">ACFQ4P_09570</name>
</gene>
<dbReference type="InterPro" id="IPR055346">
    <property type="entry name" value="Fe-S_cluster_assembly_SufBD"/>
</dbReference>
<protein>
    <submittedName>
        <fullName evidence="2">SufD family Fe-S cluster assembly protein</fullName>
    </submittedName>
</protein>
<dbReference type="Pfam" id="PF01458">
    <property type="entry name" value="SUFBD_core"/>
    <property type="match status" value="1"/>
</dbReference>
<evidence type="ECO:0000259" key="1">
    <source>
        <dbReference type="Pfam" id="PF01458"/>
    </source>
</evidence>
<dbReference type="Proteomes" id="UP001597196">
    <property type="component" value="Unassembled WGS sequence"/>
</dbReference>
<organism evidence="2 3">
    <name type="scientific">Lacticaseibacillus mingshuiensis</name>
    <dbReference type="NCBI Taxonomy" id="2799574"/>
    <lineage>
        <taxon>Bacteria</taxon>
        <taxon>Bacillati</taxon>
        <taxon>Bacillota</taxon>
        <taxon>Bacilli</taxon>
        <taxon>Lactobacillales</taxon>
        <taxon>Lactobacillaceae</taxon>
        <taxon>Lacticaseibacillus</taxon>
    </lineage>
</organism>
<evidence type="ECO:0000313" key="3">
    <source>
        <dbReference type="Proteomes" id="UP001597196"/>
    </source>
</evidence>
<accession>A0ABW4CK98</accession>
<feature type="domain" description="SUF system FeS cluster assembly SufBD core" evidence="1">
    <location>
        <begin position="94"/>
        <end position="309"/>
    </location>
</feature>
<dbReference type="InterPro" id="IPR000825">
    <property type="entry name" value="SUF_FeS_clus_asmbl_SufBD_core"/>
</dbReference>
<proteinExistence type="predicted"/>
<comment type="caution">
    <text evidence="2">The sequence shown here is derived from an EMBL/GenBank/DDBJ whole genome shotgun (WGS) entry which is preliminary data.</text>
</comment>
<dbReference type="InterPro" id="IPR037284">
    <property type="entry name" value="SUF_FeS_clus_asmbl_SufBD_sf"/>
</dbReference>
<dbReference type="PANTHER" id="PTHR43575">
    <property type="entry name" value="PROTEIN ABCI7, CHLOROPLASTIC"/>
    <property type="match status" value="1"/>
</dbReference>